<evidence type="ECO:0008006" key="3">
    <source>
        <dbReference type="Google" id="ProtNLM"/>
    </source>
</evidence>
<evidence type="ECO:0000313" key="2">
    <source>
        <dbReference type="Proteomes" id="UP000027138"/>
    </source>
</evidence>
<reference evidence="1 2" key="1">
    <citation type="journal article" date="2014" name="PLoS ONE">
        <title>Global Analysis of Gene Expression Profiles in Physic Nut (Jatropha curcas L.) Seedlings Exposed to Salt Stress.</title>
        <authorList>
            <person name="Zhang L."/>
            <person name="Zhang C."/>
            <person name="Wu P."/>
            <person name="Chen Y."/>
            <person name="Li M."/>
            <person name="Jiang H."/>
            <person name="Wu G."/>
        </authorList>
    </citation>
    <scope>NUCLEOTIDE SEQUENCE [LARGE SCALE GENOMIC DNA]</scope>
    <source>
        <strain evidence="2">cv. GZQX0401</strain>
        <tissue evidence="1">Young leaves</tissue>
    </source>
</reference>
<proteinExistence type="predicted"/>
<name>A0A067JD20_JATCU</name>
<protein>
    <recommendedName>
        <fullName evidence="3">Aminotransferase-like plant mobile domain-containing protein</fullName>
    </recommendedName>
</protein>
<organism evidence="1 2">
    <name type="scientific">Jatropha curcas</name>
    <name type="common">Barbados nut</name>
    <dbReference type="NCBI Taxonomy" id="180498"/>
    <lineage>
        <taxon>Eukaryota</taxon>
        <taxon>Viridiplantae</taxon>
        <taxon>Streptophyta</taxon>
        <taxon>Embryophyta</taxon>
        <taxon>Tracheophyta</taxon>
        <taxon>Spermatophyta</taxon>
        <taxon>Magnoliopsida</taxon>
        <taxon>eudicotyledons</taxon>
        <taxon>Gunneridae</taxon>
        <taxon>Pentapetalae</taxon>
        <taxon>rosids</taxon>
        <taxon>fabids</taxon>
        <taxon>Malpighiales</taxon>
        <taxon>Euphorbiaceae</taxon>
        <taxon>Crotonoideae</taxon>
        <taxon>Jatropheae</taxon>
        <taxon>Jatropha</taxon>
    </lineage>
</organism>
<accession>A0A067JD20</accession>
<gene>
    <name evidence="1" type="ORF">JCGZ_03946</name>
</gene>
<dbReference type="Proteomes" id="UP000027138">
    <property type="component" value="Unassembled WGS sequence"/>
</dbReference>
<evidence type="ECO:0000313" key="1">
    <source>
        <dbReference type="EMBL" id="KDP20653.1"/>
    </source>
</evidence>
<sequence length="82" mass="9149">MASGPAELFAVRENWLFEPQNLSIHTMRYALMERWNDCTHTFIFGIGEMTLTPVDCAAITGLRFTGLVPPLDARYQTATLGA</sequence>
<dbReference type="EMBL" id="KK915679">
    <property type="protein sequence ID" value="KDP20653.1"/>
    <property type="molecule type" value="Genomic_DNA"/>
</dbReference>
<dbReference type="AlphaFoldDB" id="A0A067JD20"/>
<keyword evidence="2" id="KW-1185">Reference proteome</keyword>